<dbReference type="NCBIfam" id="TIGR01511">
    <property type="entry name" value="ATPase-IB1_Cu"/>
    <property type="match status" value="1"/>
</dbReference>
<evidence type="ECO:0000256" key="5">
    <source>
        <dbReference type="ARBA" id="ARBA00022723"/>
    </source>
</evidence>
<keyword evidence="12 18" id="KW-1133">Transmembrane helix</keyword>
<dbReference type="GO" id="GO:0055070">
    <property type="term" value="P:copper ion homeostasis"/>
    <property type="evidence" value="ECO:0007669"/>
    <property type="project" value="TreeGrafter"/>
</dbReference>
<keyword evidence="3" id="KW-0813">Transport</keyword>
<sequence length="862" mass="91577">MKECFDVTGMSCAACQVRVEKSVRKLDGVKEVNVNLLKNSMEVEYDENALTEDGIVSAVEKAGYGAIPKTEEAVQKSQKGKSEHRDIAKEEYKRMKKRLLWSLLFTVPLFYISMGHMMGWPLPSFLLGPENSMVFALTLFILVLPVTVINRKFFIGGFKSLFHLSPNMDSLIAMGSGAALVYGIYAMYKIAFALGSGDFGTAHAFAMDLYFESAGMILTLITLGKTLEARAKGRTSEAIEKLMNLAPKTAVVIRDGKEREIPAEELVKGDIAVVRAGTSIPADGTLIEGSGAVDESAITGESIPVDKVSGDKLTGATVLSSGYLKMRIDSVGEDTALQKIIKLVDEATSSKAPIAKLADKVSGVFVPIVIGIALVSAIAWLIAGESFEFALSIAISVLVISCPCALGLATPTAIMVGTGRGASSGILIKSAEALETLHSINTVVFDKTGTITEGKPSVTDIITINGGDADSLLVKAGSLEKLSGHPLGEAIVREAEKRGLELLPASAFFAEEGKGVTAKVAGSSISGGNRKMLASVPSKLAELEERLADEGKTPLFFTEDGVLIGIIALADTIKPSSRQAISDLKTMGIRTVMLTGDNKRTARAIQNEAGTDSFIAEVLPQEKDSEVRKLQNDGMTVAMVGDGINDAPALARANTGIAIGAGTDIAIESADIVLMKSDLEDVPKAIELGKATMRNIKENLFWALFYNAICIPVAAGVLYPAFGMKLSPMVGAFAMSFSSVFVVSNALRLRFFKAKAGRNAQHQMTDKRTGCVVSDIEMNDKIGETTPEGENIMTKTINVEGMMCQHCVKHVHDALAAVVGVKSAEVSLENKYAKVECAETVSDDALKEAVVEAGYEVKGIEG</sequence>
<dbReference type="CDD" id="cd00371">
    <property type="entry name" value="HMA"/>
    <property type="match status" value="2"/>
</dbReference>
<dbReference type="FunFam" id="3.30.70.100:FF:000005">
    <property type="entry name" value="Copper-exporting P-type ATPase A"/>
    <property type="match status" value="1"/>
</dbReference>
<evidence type="ECO:0000313" key="20">
    <source>
        <dbReference type="EMBL" id="MBO8437045.1"/>
    </source>
</evidence>
<name>A0A9D9H2T3_9SPIO</name>
<dbReference type="NCBIfam" id="TIGR01494">
    <property type="entry name" value="ATPase_P-type"/>
    <property type="match status" value="1"/>
</dbReference>
<dbReference type="InterPro" id="IPR008250">
    <property type="entry name" value="ATPase_P-typ_transduc_dom_A_sf"/>
</dbReference>
<protein>
    <recommendedName>
        <fullName evidence="16">P-type Cu(2+) transporter</fullName>
        <ecNumber evidence="16">7.2.2.9</ecNumber>
    </recommendedName>
</protein>
<dbReference type="CDD" id="cd02094">
    <property type="entry name" value="P-type_ATPase_Cu-like"/>
    <property type="match status" value="1"/>
</dbReference>
<dbReference type="PANTHER" id="PTHR43520:SF8">
    <property type="entry name" value="P-TYPE CU(+) TRANSPORTER"/>
    <property type="match status" value="1"/>
</dbReference>
<feature type="transmembrane region" description="Helical" evidence="18">
    <location>
        <begin position="728"/>
        <end position="747"/>
    </location>
</feature>
<dbReference type="SUPFAM" id="SSF55008">
    <property type="entry name" value="HMA, heavy metal-associated domain"/>
    <property type="match status" value="2"/>
</dbReference>
<organism evidence="20 21">
    <name type="scientific">Candidatus Ornithospirochaeta stercoripullorum</name>
    <dbReference type="NCBI Taxonomy" id="2840899"/>
    <lineage>
        <taxon>Bacteria</taxon>
        <taxon>Pseudomonadati</taxon>
        <taxon>Spirochaetota</taxon>
        <taxon>Spirochaetia</taxon>
        <taxon>Spirochaetales</taxon>
        <taxon>Spirochaetaceae</taxon>
        <taxon>Spirochaetaceae incertae sedis</taxon>
        <taxon>Candidatus Ornithospirochaeta</taxon>
    </lineage>
</organism>
<evidence type="ECO:0000256" key="3">
    <source>
        <dbReference type="ARBA" id="ARBA00022448"/>
    </source>
</evidence>
<feature type="transmembrane region" description="Helical" evidence="18">
    <location>
        <begin position="132"/>
        <end position="150"/>
    </location>
</feature>
<evidence type="ECO:0000256" key="12">
    <source>
        <dbReference type="ARBA" id="ARBA00022989"/>
    </source>
</evidence>
<dbReference type="SFLD" id="SFLDF00027">
    <property type="entry name" value="p-type_atpase"/>
    <property type="match status" value="1"/>
</dbReference>
<feature type="domain" description="HMA" evidence="19">
    <location>
        <begin position="1"/>
        <end position="67"/>
    </location>
</feature>
<dbReference type="SUPFAM" id="SSF81653">
    <property type="entry name" value="Calcium ATPase, transduction domain A"/>
    <property type="match status" value="1"/>
</dbReference>
<keyword evidence="11" id="KW-1278">Translocase</keyword>
<evidence type="ECO:0000256" key="15">
    <source>
        <dbReference type="ARBA" id="ARBA00023136"/>
    </source>
</evidence>
<evidence type="ECO:0000256" key="18">
    <source>
        <dbReference type="RuleBase" id="RU362081"/>
    </source>
</evidence>
<accession>A0A9D9H2T3</accession>
<evidence type="ECO:0000256" key="9">
    <source>
        <dbReference type="ARBA" id="ARBA00022840"/>
    </source>
</evidence>
<dbReference type="InterPro" id="IPR006122">
    <property type="entry name" value="HMA_Cu_ion-bd"/>
</dbReference>
<dbReference type="Proteomes" id="UP000823615">
    <property type="component" value="Unassembled WGS sequence"/>
</dbReference>
<comment type="subcellular location">
    <subcellularLocation>
        <location evidence="18">Cell membrane</location>
    </subcellularLocation>
    <subcellularLocation>
        <location evidence="1">Endomembrane system</location>
        <topology evidence="1">Multi-pass membrane protein</topology>
    </subcellularLocation>
</comment>
<keyword evidence="15 18" id="KW-0472">Membrane</keyword>
<keyword evidence="5 18" id="KW-0479">Metal-binding</keyword>
<evidence type="ECO:0000256" key="2">
    <source>
        <dbReference type="ARBA" id="ARBA00006024"/>
    </source>
</evidence>
<dbReference type="PRINTS" id="PR00943">
    <property type="entry name" value="CUATPASE"/>
</dbReference>
<dbReference type="NCBIfam" id="TIGR00003">
    <property type="entry name" value="copper ion binding protein"/>
    <property type="match status" value="2"/>
</dbReference>
<evidence type="ECO:0000256" key="13">
    <source>
        <dbReference type="ARBA" id="ARBA00023008"/>
    </source>
</evidence>
<dbReference type="InterPro" id="IPR044492">
    <property type="entry name" value="P_typ_ATPase_HD_dom"/>
</dbReference>
<feature type="transmembrane region" description="Helical" evidence="18">
    <location>
        <begin position="361"/>
        <end position="383"/>
    </location>
</feature>
<evidence type="ECO:0000256" key="7">
    <source>
        <dbReference type="ARBA" id="ARBA00022741"/>
    </source>
</evidence>
<dbReference type="PROSITE" id="PS00154">
    <property type="entry name" value="ATPASE_E1_E2"/>
    <property type="match status" value="1"/>
</dbReference>
<evidence type="ECO:0000256" key="10">
    <source>
        <dbReference type="ARBA" id="ARBA00022842"/>
    </source>
</evidence>
<dbReference type="Gene3D" id="3.40.50.1000">
    <property type="entry name" value="HAD superfamily/HAD-like"/>
    <property type="match status" value="1"/>
</dbReference>
<dbReference type="Gene3D" id="3.40.1110.10">
    <property type="entry name" value="Calcium-transporting ATPase, cytoplasmic domain N"/>
    <property type="match status" value="1"/>
</dbReference>
<reference evidence="20" key="2">
    <citation type="journal article" date="2021" name="PeerJ">
        <title>Extensive microbial diversity within the chicken gut microbiome revealed by metagenomics and culture.</title>
        <authorList>
            <person name="Gilroy R."/>
            <person name="Ravi A."/>
            <person name="Getino M."/>
            <person name="Pursley I."/>
            <person name="Horton D.L."/>
            <person name="Alikhan N.F."/>
            <person name="Baker D."/>
            <person name="Gharbi K."/>
            <person name="Hall N."/>
            <person name="Watson M."/>
            <person name="Adriaenssens E.M."/>
            <person name="Foster-Nyarko E."/>
            <person name="Jarju S."/>
            <person name="Secka A."/>
            <person name="Antonio M."/>
            <person name="Oren A."/>
            <person name="Chaudhuri R.R."/>
            <person name="La Ragione R."/>
            <person name="Hildebrand F."/>
            <person name="Pallen M.J."/>
        </authorList>
    </citation>
    <scope>NUCLEOTIDE SEQUENCE</scope>
    <source>
        <strain evidence="20">7293</strain>
    </source>
</reference>
<keyword evidence="7 18" id="KW-0547">Nucleotide-binding</keyword>
<dbReference type="PROSITE" id="PS50846">
    <property type="entry name" value="HMA_2"/>
    <property type="match status" value="2"/>
</dbReference>
<dbReference type="FunFam" id="2.70.150.10:FF:000002">
    <property type="entry name" value="Copper-transporting ATPase 1, putative"/>
    <property type="match status" value="1"/>
</dbReference>
<keyword evidence="9 18" id="KW-0067">ATP-binding</keyword>
<keyword evidence="6" id="KW-0677">Repeat</keyword>
<evidence type="ECO:0000256" key="17">
    <source>
        <dbReference type="ARBA" id="ARBA00047424"/>
    </source>
</evidence>
<reference evidence="20" key="1">
    <citation type="submission" date="2020-10" db="EMBL/GenBank/DDBJ databases">
        <authorList>
            <person name="Gilroy R."/>
        </authorList>
    </citation>
    <scope>NUCLEOTIDE SEQUENCE</scope>
    <source>
        <strain evidence="20">7293</strain>
    </source>
</reference>
<dbReference type="Gene3D" id="3.30.70.100">
    <property type="match status" value="2"/>
</dbReference>
<dbReference type="SFLD" id="SFLDG00002">
    <property type="entry name" value="C1.7:_P-type_atpase_like"/>
    <property type="match status" value="1"/>
</dbReference>
<keyword evidence="14" id="KW-0406">Ion transport</keyword>
<dbReference type="Pfam" id="PF00403">
    <property type="entry name" value="HMA"/>
    <property type="match status" value="2"/>
</dbReference>
<dbReference type="InterPro" id="IPR023298">
    <property type="entry name" value="ATPase_P-typ_TM_dom_sf"/>
</dbReference>
<dbReference type="InterPro" id="IPR006121">
    <property type="entry name" value="HMA_dom"/>
</dbReference>
<evidence type="ECO:0000256" key="8">
    <source>
        <dbReference type="ARBA" id="ARBA00022796"/>
    </source>
</evidence>
<dbReference type="InterPro" id="IPR017969">
    <property type="entry name" value="Heavy-metal-associated_CS"/>
</dbReference>
<evidence type="ECO:0000256" key="16">
    <source>
        <dbReference type="ARBA" id="ARBA00038904"/>
    </source>
</evidence>
<dbReference type="InterPro" id="IPR018303">
    <property type="entry name" value="ATPase_P-typ_P_site"/>
</dbReference>
<dbReference type="GO" id="GO:0005886">
    <property type="term" value="C:plasma membrane"/>
    <property type="evidence" value="ECO:0007669"/>
    <property type="project" value="UniProtKB-SubCell"/>
</dbReference>
<dbReference type="GO" id="GO:0005524">
    <property type="term" value="F:ATP binding"/>
    <property type="evidence" value="ECO:0007669"/>
    <property type="project" value="UniProtKB-UniRule"/>
</dbReference>
<dbReference type="InterPro" id="IPR036412">
    <property type="entry name" value="HAD-like_sf"/>
</dbReference>
<gene>
    <name evidence="20" type="primary">cadA</name>
    <name evidence="20" type="ORF">IAA97_08720</name>
</gene>
<keyword evidence="18" id="KW-1003">Cell membrane</keyword>
<feature type="transmembrane region" description="Helical" evidence="18">
    <location>
        <begin position="99"/>
        <end position="120"/>
    </location>
</feature>
<dbReference type="AlphaFoldDB" id="A0A9D9H2T3"/>
<dbReference type="PRINTS" id="PR00119">
    <property type="entry name" value="CATATPASE"/>
</dbReference>
<feature type="transmembrane region" description="Helical" evidence="18">
    <location>
        <begin position="389"/>
        <end position="410"/>
    </location>
</feature>
<dbReference type="Gene3D" id="2.70.150.10">
    <property type="entry name" value="Calcium-transporting ATPase, cytoplasmic transduction domain A"/>
    <property type="match status" value="1"/>
</dbReference>
<proteinExistence type="inferred from homology"/>
<dbReference type="SUPFAM" id="SSF81665">
    <property type="entry name" value="Calcium ATPase, transmembrane domain M"/>
    <property type="match status" value="1"/>
</dbReference>
<comment type="catalytic activity">
    <reaction evidence="17">
        <text>Cu(2+)(in) + ATP + H2O = Cu(2+)(out) + ADP + phosphate + H(+)</text>
        <dbReference type="Rhea" id="RHEA:10376"/>
        <dbReference type="ChEBI" id="CHEBI:15377"/>
        <dbReference type="ChEBI" id="CHEBI:15378"/>
        <dbReference type="ChEBI" id="CHEBI:29036"/>
        <dbReference type="ChEBI" id="CHEBI:30616"/>
        <dbReference type="ChEBI" id="CHEBI:43474"/>
        <dbReference type="ChEBI" id="CHEBI:456216"/>
        <dbReference type="EC" id="7.2.2.9"/>
    </reaction>
</comment>
<feature type="domain" description="HMA" evidence="19">
    <location>
        <begin position="793"/>
        <end position="858"/>
    </location>
</feature>
<dbReference type="InterPro" id="IPR027256">
    <property type="entry name" value="P-typ_ATPase_IB"/>
</dbReference>
<dbReference type="Pfam" id="PF00702">
    <property type="entry name" value="Hydrolase"/>
    <property type="match status" value="1"/>
</dbReference>
<dbReference type="SUPFAM" id="SSF56784">
    <property type="entry name" value="HAD-like"/>
    <property type="match status" value="1"/>
</dbReference>
<dbReference type="PANTHER" id="PTHR43520">
    <property type="entry name" value="ATP7, ISOFORM B"/>
    <property type="match status" value="1"/>
</dbReference>
<evidence type="ECO:0000256" key="14">
    <source>
        <dbReference type="ARBA" id="ARBA00023065"/>
    </source>
</evidence>
<dbReference type="EMBL" id="JADIMT010000098">
    <property type="protein sequence ID" value="MBO8437045.1"/>
    <property type="molecule type" value="Genomic_DNA"/>
</dbReference>
<evidence type="ECO:0000256" key="6">
    <source>
        <dbReference type="ARBA" id="ARBA00022737"/>
    </source>
</evidence>
<dbReference type="InterPro" id="IPR059000">
    <property type="entry name" value="ATPase_P-type_domA"/>
</dbReference>
<dbReference type="GO" id="GO:0012505">
    <property type="term" value="C:endomembrane system"/>
    <property type="evidence" value="ECO:0007669"/>
    <property type="project" value="UniProtKB-SubCell"/>
</dbReference>
<evidence type="ECO:0000256" key="1">
    <source>
        <dbReference type="ARBA" id="ARBA00004127"/>
    </source>
</evidence>
<evidence type="ECO:0000259" key="19">
    <source>
        <dbReference type="PROSITE" id="PS50846"/>
    </source>
</evidence>
<feature type="transmembrane region" description="Helical" evidence="18">
    <location>
        <begin position="204"/>
        <end position="224"/>
    </location>
</feature>
<keyword evidence="13" id="KW-0186">Copper</keyword>
<comment type="caution">
    <text evidence="20">The sequence shown here is derived from an EMBL/GenBank/DDBJ whole genome shotgun (WGS) entry which is preliminary data.</text>
</comment>
<dbReference type="NCBIfam" id="TIGR01512">
    <property type="entry name" value="ATPase-IB2_Cd"/>
    <property type="match status" value="1"/>
</dbReference>
<comment type="similarity">
    <text evidence="2 18">Belongs to the cation transport ATPase (P-type) (TC 3.A.3) family. Type IB subfamily.</text>
</comment>
<dbReference type="GO" id="GO:0043682">
    <property type="term" value="F:P-type divalent copper transporter activity"/>
    <property type="evidence" value="ECO:0007669"/>
    <property type="project" value="UniProtKB-EC"/>
</dbReference>
<keyword evidence="8" id="KW-0187">Copper transport</keyword>
<evidence type="ECO:0000313" key="21">
    <source>
        <dbReference type="Proteomes" id="UP000823615"/>
    </source>
</evidence>
<dbReference type="PROSITE" id="PS01047">
    <property type="entry name" value="HMA_1"/>
    <property type="match status" value="2"/>
</dbReference>
<keyword evidence="10" id="KW-0460">Magnesium</keyword>
<dbReference type="GO" id="GO:0005507">
    <property type="term" value="F:copper ion binding"/>
    <property type="evidence" value="ECO:0007669"/>
    <property type="project" value="InterPro"/>
</dbReference>
<dbReference type="NCBIfam" id="TIGR01525">
    <property type="entry name" value="ATPase-IB_hvy"/>
    <property type="match status" value="1"/>
</dbReference>
<evidence type="ECO:0000256" key="11">
    <source>
        <dbReference type="ARBA" id="ARBA00022967"/>
    </source>
</evidence>
<dbReference type="InterPro" id="IPR001757">
    <property type="entry name" value="P_typ_ATPase"/>
</dbReference>
<keyword evidence="4 18" id="KW-0812">Transmembrane</keyword>
<feature type="transmembrane region" description="Helical" evidence="18">
    <location>
        <begin position="700"/>
        <end position="722"/>
    </location>
</feature>
<evidence type="ECO:0000256" key="4">
    <source>
        <dbReference type="ARBA" id="ARBA00022692"/>
    </source>
</evidence>
<dbReference type="SFLD" id="SFLDS00003">
    <property type="entry name" value="Haloacid_Dehalogenase"/>
    <property type="match status" value="1"/>
</dbReference>
<dbReference type="InterPro" id="IPR036163">
    <property type="entry name" value="HMA_dom_sf"/>
</dbReference>
<dbReference type="InterPro" id="IPR023214">
    <property type="entry name" value="HAD_sf"/>
</dbReference>
<dbReference type="EC" id="7.2.2.9" evidence="16"/>
<dbReference type="InterPro" id="IPR023299">
    <property type="entry name" value="ATPase_P-typ_cyto_dom_N"/>
</dbReference>
<feature type="transmembrane region" description="Helical" evidence="18">
    <location>
        <begin position="171"/>
        <end position="192"/>
    </location>
</feature>
<dbReference type="Pfam" id="PF00122">
    <property type="entry name" value="E1-E2_ATPase"/>
    <property type="match status" value="1"/>
</dbReference>
<dbReference type="GO" id="GO:0016887">
    <property type="term" value="F:ATP hydrolysis activity"/>
    <property type="evidence" value="ECO:0007669"/>
    <property type="project" value="InterPro"/>
</dbReference>